<keyword evidence="16" id="KW-1185">Reference proteome</keyword>
<evidence type="ECO:0000256" key="13">
    <source>
        <dbReference type="ARBA" id="ARBA00066856"/>
    </source>
</evidence>
<evidence type="ECO:0000313" key="15">
    <source>
        <dbReference type="EnsemblPlants" id="AUR62042102-RA:cds"/>
    </source>
</evidence>
<evidence type="ECO:0000256" key="10">
    <source>
        <dbReference type="ARBA" id="ARBA00023136"/>
    </source>
</evidence>
<reference evidence="15" key="1">
    <citation type="journal article" date="2017" name="Nature">
        <title>The genome of Chenopodium quinoa.</title>
        <authorList>
            <person name="Jarvis D.E."/>
            <person name="Ho Y.S."/>
            <person name="Lightfoot D.J."/>
            <person name="Schmoeckel S.M."/>
            <person name="Li B."/>
            <person name="Borm T.J.A."/>
            <person name="Ohyanagi H."/>
            <person name="Mineta K."/>
            <person name="Michell C.T."/>
            <person name="Saber N."/>
            <person name="Kharbatia N.M."/>
            <person name="Rupper R.R."/>
            <person name="Sharp A.R."/>
            <person name="Dally N."/>
            <person name="Boughton B.A."/>
            <person name="Woo Y.H."/>
            <person name="Gao G."/>
            <person name="Schijlen E.G.W.M."/>
            <person name="Guo X."/>
            <person name="Momin A.A."/>
            <person name="Negrao S."/>
            <person name="Al-Babili S."/>
            <person name="Gehring C."/>
            <person name="Roessner U."/>
            <person name="Jung C."/>
            <person name="Murphy K."/>
            <person name="Arold S.T."/>
            <person name="Gojobori T."/>
            <person name="van der Linden C.G."/>
            <person name="van Loo E.N."/>
            <person name="Jellen E.N."/>
            <person name="Maughan P.J."/>
            <person name="Tester M."/>
        </authorList>
    </citation>
    <scope>NUCLEOTIDE SEQUENCE [LARGE SCALE GENOMIC DNA]</scope>
    <source>
        <strain evidence="15">cv. PI 614886</strain>
    </source>
</reference>
<sequence length="436" mass="48376">MAVTSISCIPSLLFQPKSNPPKFSLYSSFTTPKSNFFTFTSRQNLINAKFVNNIRYPITLLKAQASSFNGEKQPMLPPFNILITGSSKGIGYALAKEFLKAGDNVIICSRTGERVESAVQSLRGEFGDLRVWGTKCDVRDGQDVKNLVAFAQEKLKYIDIWINNAGSNAYSYKPLAEASDEDLIEVVTTNTLGLMLCCREAMKMMLNQPRGGHIFNIDGAGSDGRPTPRFAAYGATKRSVVHLTKSLQAELQMQDVKNVVVHNLSPGMVTTDLLMSGATTKQAKFFINVLAEPAEVVAEYLVPNIRSIAGNGSTKPTYIRFLTGVKAYSQIFSDMESEEGSDGVNYSGNFVTDTFFPTFDDAVTWADGVSIKLGFILVKSSYNKTRDGRPYRYLRCDWSRRSKPRDLENAIRKDTKTKANGCPFYIKIYYDVSTES</sequence>
<evidence type="ECO:0000256" key="7">
    <source>
        <dbReference type="ARBA" id="ARBA00023002"/>
    </source>
</evidence>
<organism evidence="15 16">
    <name type="scientific">Chenopodium quinoa</name>
    <name type="common">Quinoa</name>
    <dbReference type="NCBI Taxonomy" id="63459"/>
    <lineage>
        <taxon>Eukaryota</taxon>
        <taxon>Viridiplantae</taxon>
        <taxon>Streptophyta</taxon>
        <taxon>Embryophyta</taxon>
        <taxon>Tracheophyta</taxon>
        <taxon>Spermatophyta</taxon>
        <taxon>Magnoliopsida</taxon>
        <taxon>eudicotyledons</taxon>
        <taxon>Gunneridae</taxon>
        <taxon>Pentapetalae</taxon>
        <taxon>Caryophyllales</taxon>
        <taxon>Chenopodiaceae</taxon>
        <taxon>Chenopodioideae</taxon>
        <taxon>Atripliceae</taxon>
        <taxon>Chenopodium</taxon>
    </lineage>
</organism>
<dbReference type="EC" id="1.1.1.294" evidence="13"/>
<evidence type="ECO:0000256" key="8">
    <source>
        <dbReference type="ARBA" id="ARBA00023027"/>
    </source>
</evidence>
<dbReference type="FunFam" id="3.40.50.720:FF:000223">
    <property type="entry name" value="Chlorophyll(Ide) b reductase NOL, chloroplastic"/>
    <property type="match status" value="1"/>
</dbReference>
<evidence type="ECO:0000256" key="3">
    <source>
        <dbReference type="ARBA" id="ARBA00022528"/>
    </source>
</evidence>
<dbReference type="SUPFAM" id="SSF51735">
    <property type="entry name" value="NAD(P)-binding Rossmann-fold domains"/>
    <property type="match status" value="1"/>
</dbReference>
<dbReference type="PRINTS" id="PR00081">
    <property type="entry name" value="GDHRDH"/>
</dbReference>
<dbReference type="PRINTS" id="PR00080">
    <property type="entry name" value="SDRFAMILY"/>
</dbReference>
<comment type="catalytic activity">
    <reaction evidence="12">
        <text>7(1)-hydroxychlorophyllide a + NADP(+) = chlorophyllide b + NADPH + H(+)</text>
        <dbReference type="Rhea" id="RHEA:24772"/>
        <dbReference type="ChEBI" id="CHEBI:15378"/>
        <dbReference type="ChEBI" id="CHEBI:57783"/>
        <dbReference type="ChEBI" id="CHEBI:58349"/>
        <dbReference type="ChEBI" id="CHEBI:83356"/>
        <dbReference type="ChEBI" id="CHEBI:83357"/>
        <dbReference type="EC" id="1.1.1.294"/>
    </reaction>
</comment>
<comment type="subcellular location">
    <subcellularLocation>
        <location evidence="1">Plastid</location>
        <location evidence="1">Chloroplast thylakoid membrane</location>
    </subcellularLocation>
</comment>
<comment type="similarity">
    <text evidence="2 14">Belongs to the short-chain dehydrogenases/reductases (SDR) family.</text>
</comment>
<dbReference type="GO" id="GO:0034256">
    <property type="term" value="F:chlorophyll(ide) b reductase activity"/>
    <property type="evidence" value="ECO:0007669"/>
    <property type="project" value="UniProtKB-EC"/>
</dbReference>
<keyword evidence="5" id="KW-0881">Chlorophyll catabolism</keyword>
<keyword evidence="3" id="KW-0150">Chloroplast</keyword>
<dbReference type="Gramene" id="AUR62042102-RA">
    <property type="protein sequence ID" value="AUR62042102-RA:cds"/>
    <property type="gene ID" value="AUR62042102"/>
</dbReference>
<dbReference type="InterPro" id="IPR036291">
    <property type="entry name" value="NAD(P)-bd_dom_sf"/>
</dbReference>
<dbReference type="CDD" id="cd05233">
    <property type="entry name" value="SDR_c"/>
    <property type="match status" value="1"/>
</dbReference>
<evidence type="ECO:0000256" key="11">
    <source>
        <dbReference type="ARBA" id="ARBA00050138"/>
    </source>
</evidence>
<dbReference type="InterPro" id="IPR002347">
    <property type="entry name" value="SDR_fam"/>
</dbReference>
<keyword evidence="8" id="KW-0520">NAD</keyword>
<accession>A0A803N8D7</accession>
<keyword evidence="6" id="KW-0809">Transit peptide</keyword>
<evidence type="ECO:0000256" key="6">
    <source>
        <dbReference type="ARBA" id="ARBA00022946"/>
    </source>
</evidence>
<dbReference type="Pfam" id="PF00106">
    <property type="entry name" value="adh_short"/>
    <property type="match status" value="1"/>
</dbReference>
<evidence type="ECO:0000256" key="5">
    <source>
        <dbReference type="ARBA" id="ARBA00022817"/>
    </source>
</evidence>
<dbReference type="Gene3D" id="3.40.50.720">
    <property type="entry name" value="NAD(P)-binding Rossmann-like Domain"/>
    <property type="match status" value="1"/>
</dbReference>
<evidence type="ECO:0000256" key="2">
    <source>
        <dbReference type="ARBA" id="ARBA00006484"/>
    </source>
</evidence>
<keyword evidence="10" id="KW-0472">Membrane</keyword>
<keyword evidence="4" id="KW-0934">Plastid</keyword>
<comment type="catalytic activity">
    <reaction evidence="11">
        <text>7(1)-hydroxychlorophyllide a + NAD(+) = chlorophyllide b + NADH + H(+)</text>
        <dbReference type="Rhea" id="RHEA:24768"/>
        <dbReference type="ChEBI" id="CHEBI:15378"/>
        <dbReference type="ChEBI" id="CHEBI:57540"/>
        <dbReference type="ChEBI" id="CHEBI:57945"/>
        <dbReference type="ChEBI" id="CHEBI:83356"/>
        <dbReference type="ChEBI" id="CHEBI:83357"/>
        <dbReference type="EC" id="1.1.1.294"/>
    </reaction>
</comment>
<name>A0A803N8D7_CHEQI</name>
<dbReference type="PANTHER" id="PTHR24314:SF15">
    <property type="entry name" value="CHLOROPHYLL(IDE) B REDUCTASE NOL, CHLOROPLASTIC"/>
    <property type="match status" value="1"/>
</dbReference>
<evidence type="ECO:0000256" key="14">
    <source>
        <dbReference type="RuleBase" id="RU000363"/>
    </source>
</evidence>
<evidence type="ECO:0000256" key="12">
    <source>
        <dbReference type="ARBA" id="ARBA00052465"/>
    </source>
</evidence>
<protein>
    <recommendedName>
        <fullName evidence="13">chlorophyll(ide) b reductase</fullName>
        <ecNumber evidence="13">1.1.1.294</ecNumber>
    </recommendedName>
</protein>
<dbReference type="PANTHER" id="PTHR24314">
    <property type="entry name" value="NON-SPECIFIC LIPID TRANSFER PROTEIN-RELATED"/>
    <property type="match status" value="1"/>
</dbReference>
<evidence type="ECO:0000256" key="9">
    <source>
        <dbReference type="ARBA" id="ARBA00023078"/>
    </source>
</evidence>
<evidence type="ECO:0000256" key="1">
    <source>
        <dbReference type="ARBA" id="ARBA00004334"/>
    </source>
</evidence>
<evidence type="ECO:0000313" key="16">
    <source>
        <dbReference type="Proteomes" id="UP000596660"/>
    </source>
</evidence>
<dbReference type="Proteomes" id="UP000596660">
    <property type="component" value="Unplaced"/>
</dbReference>
<dbReference type="PROSITE" id="PS00061">
    <property type="entry name" value="ADH_SHORT"/>
    <property type="match status" value="1"/>
</dbReference>
<dbReference type="GO" id="GO:0009535">
    <property type="term" value="C:chloroplast thylakoid membrane"/>
    <property type="evidence" value="ECO:0007669"/>
    <property type="project" value="UniProtKB-SubCell"/>
</dbReference>
<keyword evidence="7" id="KW-0560">Oxidoreductase</keyword>
<dbReference type="AlphaFoldDB" id="A0A803N8D7"/>
<evidence type="ECO:0000256" key="4">
    <source>
        <dbReference type="ARBA" id="ARBA00022640"/>
    </source>
</evidence>
<proteinExistence type="inferred from homology"/>
<keyword evidence="9" id="KW-0793">Thylakoid</keyword>
<dbReference type="InterPro" id="IPR052625">
    <property type="entry name" value="Chl_b_Red"/>
</dbReference>
<dbReference type="GO" id="GO:0015996">
    <property type="term" value="P:chlorophyll catabolic process"/>
    <property type="evidence" value="ECO:0007669"/>
    <property type="project" value="UniProtKB-KW"/>
</dbReference>
<dbReference type="InterPro" id="IPR020904">
    <property type="entry name" value="Sc_DH/Rdtase_CS"/>
</dbReference>
<dbReference type="EnsemblPlants" id="AUR62042102-RA">
    <property type="protein sequence ID" value="AUR62042102-RA:cds"/>
    <property type="gene ID" value="AUR62042102"/>
</dbReference>
<dbReference type="GO" id="GO:0010304">
    <property type="term" value="P:PSII associated light-harvesting complex II catabolic process"/>
    <property type="evidence" value="ECO:0007669"/>
    <property type="project" value="TreeGrafter"/>
</dbReference>
<reference evidence="15" key="2">
    <citation type="submission" date="2021-03" db="UniProtKB">
        <authorList>
            <consortium name="EnsemblPlants"/>
        </authorList>
    </citation>
    <scope>IDENTIFICATION</scope>
</reference>